<feature type="compositionally biased region" description="Low complexity" evidence="2">
    <location>
        <begin position="216"/>
        <end position="228"/>
    </location>
</feature>
<comment type="caution">
    <text evidence="3">The sequence shown here is derived from an EMBL/GenBank/DDBJ whole genome shotgun (WGS) entry which is preliminary data.</text>
</comment>
<feature type="region of interest" description="Disordered" evidence="2">
    <location>
        <begin position="75"/>
        <end position="126"/>
    </location>
</feature>
<proteinExistence type="predicted"/>
<evidence type="ECO:0000313" key="3">
    <source>
        <dbReference type="EMBL" id="GMH54260.1"/>
    </source>
</evidence>
<dbReference type="AlphaFoldDB" id="A0A9W7DU18"/>
<protein>
    <submittedName>
        <fullName evidence="3">Uncharacterized protein</fullName>
    </submittedName>
</protein>
<sequence length="406" mass="45685">MTKKSKAKQMTKKTAHVKWRGKTIALGTFPIDEAEIRRDMARDKVKQWIEEFQEEGELPSHNWAKENLEACGIRQVTKRRSVKPDGKYSPKKKGVPKIPLTTSSKEESPDFDLQESDGQVQQSWFPQHQPPAEQQLLSSMYSQSAFMNMYGYVGGGYGSSQIQSNPNYDLNAFTYNTGMYGYPGPYLPCSSASGQVATQQQQHLQLHHQGGEEQQEQQSQQQPQQQTQQHFQQLFQQQQQEQLQQQLQLQQQQLQQQLQLQQQQHYQQQQQQQQQQQHYSFPSFQPFGQLASDNHSMEQLKAAYADAAVGLVEKDFEVSDPVVSSTLPPVTATLPLVTAMLPPGDSKPFDGVIGTTVDEGSQLSAPKASKRVTIMLPDSGAKEIAETTTSAKQGIANLEEDVSQKK</sequence>
<organism evidence="3 4">
    <name type="scientific">Triparma retinervis</name>
    <dbReference type="NCBI Taxonomy" id="2557542"/>
    <lineage>
        <taxon>Eukaryota</taxon>
        <taxon>Sar</taxon>
        <taxon>Stramenopiles</taxon>
        <taxon>Ochrophyta</taxon>
        <taxon>Bolidophyceae</taxon>
        <taxon>Parmales</taxon>
        <taxon>Triparmaceae</taxon>
        <taxon>Triparma</taxon>
    </lineage>
</organism>
<reference evidence="3" key="1">
    <citation type="submission" date="2022-07" db="EMBL/GenBank/DDBJ databases">
        <title>Genome analysis of Parmales, a sister group of diatoms, reveals the evolutionary specialization of diatoms from phago-mixotrophs to photoautotrophs.</title>
        <authorList>
            <person name="Ban H."/>
            <person name="Sato S."/>
            <person name="Yoshikawa S."/>
            <person name="Kazumasa Y."/>
            <person name="Nakamura Y."/>
            <person name="Ichinomiya M."/>
            <person name="Saitoh K."/>
            <person name="Sato N."/>
            <person name="Blanc-Mathieu R."/>
            <person name="Endo H."/>
            <person name="Kuwata A."/>
            <person name="Ogata H."/>
        </authorList>
    </citation>
    <scope>NUCLEOTIDE SEQUENCE</scope>
</reference>
<keyword evidence="1" id="KW-0175">Coiled coil</keyword>
<feature type="compositionally biased region" description="Polar residues" evidence="2">
    <location>
        <begin position="116"/>
        <end position="126"/>
    </location>
</feature>
<evidence type="ECO:0000256" key="2">
    <source>
        <dbReference type="SAM" id="MobiDB-lite"/>
    </source>
</evidence>
<name>A0A9W7DU18_9STRA</name>
<gene>
    <name evidence="3" type="ORF">TrRE_jg7617</name>
</gene>
<dbReference type="OrthoDB" id="46792at2759"/>
<dbReference type="Proteomes" id="UP001165082">
    <property type="component" value="Unassembled WGS sequence"/>
</dbReference>
<keyword evidence="4" id="KW-1185">Reference proteome</keyword>
<feature type="compositionally biased region" description="Low complexity" evidence="2">
    <location>
        <begin position="199"/>
        <end position="208"/>
    </location>
</feature>
<feature type="region of interest" description="Disordered" evidence="2">
    <location>
        <begin position="198"/>
        <end position="228"/>
    </location>
</feature>
<feature type="coiled-coil region" evidence="1">
    <location>
        <begin position="237"/>
        <end position="271"/>
    </location>
</feature>
<evidence type="ECO:0000256" key="1">
    <source>
        <dbReference type="SAM" id="Coils"/>
    </source>
</evidence>
<evidence type="ECO:0000313" key="4">
    <source>
        <dbReference type="Proteomes" id="UP001165082"/>
    </source>
</evidence>
<dbReference type="EMBL" id="BRXZ01002091">
    <property type="protein sequence ID" value="GMH54260.1"/>
    <property type="molecule type" value="Genomic_DNA"/>
</dbReference>
<accession>A0A9W7DU18</accession>